<comment type="caution">
    <text evidence="1">The sequence shown here is derived from an EMBL/GenBank/DDBJ whole genome shotgun (WGS) entry which is preliminary data.</text>
</comment>
<feature type="non-terminal residue" evidence="1">
    <location>
        <position position="149"/>
    </location>
</feature>
<feature type="non-terminal residue" evidence="1">
    <location>
        <position position="1"/>
    </location>
</feature>
<gene>
    <name evidence="1" type="ORF">PMAYCL1PPCAC_11570</name>
</gene>
<proteinExistence type="predicted"/>
<organism evidence="1 2">
    <name type="scientific">Pristionchus mayeri</name>
    <dbReference type="NCBI Taxonomy" id="1317129"/>
    <lineage>
        <taxon>Eukaryota</taxon>
        <taxon>Metazoa</taxon>
        <taxon>Ecdysozoa</taxon>
        <taxon>Nematoda</taxon>
        <taxon>Chromadorea</taxon>
        <taxon>Rhabditida</taxon>
        <taxon>Rhabditina</taxon>
        <taxon>Diplogasteromorpha</taxon>
        <taxon>Diplogasteroidea</taxon>
        <taxon>Neodiplogasteridae</taxon>
        <taxon>Pristionchus</taxon>
    </lineage>
</organism>
<protein>
    <submittedName>
        <fullName evidence="1">Uncharacterized protein</fullName>
    </submittedName>
</protein>
<reference evidence="2" key="1">
    <citation type="submission" date="2022-10" db="EMBL/GenBank/DDBJ databases">
        <title>Genome assembly of Pristionchus species.</title>
        <authorList>
            <person name="Yoshida K."/>
            <person name="Sommer R.J."/>
        </authorList>
    </citation>
    <scope>NUCLEOTIDE SEQUENCE [LARGE SCALE GENOMIC DNA]</scope>
    <source>
        <strain evidence="2">RS5460</strain>
    </source>
</reference>
<dbReference type="Proteomes" id="UP001328107">
    <property type="component" value="Unassembled WGS sequence"/>
</dbReference>
<dbReference type="EMBL" id="BTRK01000003">
    <property type="protein sequence ID" value="GMR41375.1"/>
    <property type="molecule type" value="Genomic_DNA"/>
</dbReference>
<evidence type="ECO:0000313" key="2">
    <source>
        <dbReference type="Proteomes" id="UP001328107"/>
    </source>
</evidence>
<accession>A0AAN5CDN4</accession>
<dbReference type="AlphaFoldDB" id="A0AAN5CDN4"/>
<keyword evidence="2" id="KW-1185">Reference proteome</keyword>
<evidence type="ECO:0000313" key="1">
    <source>
        <dbReference type="EMBL" id="GMR41375.1"/>
    </source>
</evidence>
<name>A0AAN5CDN4_9BILA</name>
<sequence>VHHYLEHLRFNSNGFNFRLISSLTRDRNLEKVQIALTLNASTADFDMTRTRKMLKQLPKMDKLRIDWKSWTSSMKEVVMDDLLIDDGTLLHISSNSNHAVLDKGCFTAEGILRVFEIMCQSPSDKKFVSFATSMVSFDSMIDCPNLKYE</sequence>